<dbReference type="Pfam" id="PF13439">
    <property type="entry name" value="Glyco_transf_4"/>
    <property type="match status" value="1"/>
</dbReference>
<dbReference type="PANTHER" id="PTHR12526:SF625">
    <property type="entry name" value="PHOSPHATIDYLINOSITOL GLYCAN-CLASS A"/>
    <property type="match status" value="1"/>
</dbReference>
<dbReference type="AlphaFoldDB" id="A0A7G9Y3Q1"/>
<reference evidence="4" key="1">
    <citation type="submission" date="2020-06" db="EMBL/GenBank/DDBJ databases">
        <title>Unique genomic features of the anaerobic methanotrophic archaea.</title>
        <authorList>
            <person name="Chadwick G.L."/>
            <person name="Skennerton C.T."/>
            <person name="Laso-Perez R."/>
            <person name="Leu A.O."/>
            <person name="Speth D.R."/>
            <person name="Yu H."/>
            <person name="Morgan-Lang C."/>
            <person name="Hatzenpichler R."/>
            <person name="Goudeau D."/>
            <person name="Malmstrom R."/>
            <person name="Brazelton W.J."/>
            <person name="Woyke T."/>
            <person name="Hallam S.J."/>
            <person name="Tyson G.W."/>
            <person name="Wegener G."/>
            <person name="Boetius A."/>
            <person name="Orphan V."/>
        </authorList>
    </citation>
    <scope>NUCLEOTIDE SEQUENCE</scope>
</reference>
<dbReference type="PANTHER" id="PTHR12526">
    <property type="entry name" value="GLYCOSYLTRANSFERASE"/>
    <property type="match status" value="1"/>
</dbReference>
<sequence length="322" mass="37735">MNSILHIGNIAGVPQELARAQRKLGFKSDVISFDYHPFEYETDLYYPTKLPSSLRYSRYIWASLRYCEKIFNILENSTKYDVFHFHFSSILPFGMDIPIWKMQKKKIIIHHHGSDIRYKGEMQLYSKFADKIFVSTPDILEWSPSAIWMPNPISLDRLLYAGVEHKDETEEIIIVHAPSNRAIKGTEYVIKAVTKLRNEGYKINFVLVENMSHNKAIEYYKKADIIIDWINPKFGIYGMFSIENMAIGKPVICNVKQKFIDMYFKDLPIFNSLPLSLAEDLRILLEDYNLRKELGEKGRKYVEQMHDANKIAKQLIELYKSI</sequence>
<dbReference type="EMBL" id="MT630775">
    <property type="protein sequence ID" value="QNO42856.1"/>
    <property type="molecule type" value="Genomic_DNA"/>
</dbReference>
<proteinExistence type="predicted"/>
<dbReference type="CDD" id="cd03801">
    <property type="entry name" value="GT4_PimA-like"/>
    <property type="match status" value="1"/>
</dbReference>
<feature type="domain" description="Glycosyltransferase subfamily 4-like N-terminal" evidence="1">
    <location>
        <begin position="16"/>
        <end position="130"/>
    </location>
</feature>
<evidence type="ECO:0000313" key="4">
    <source>
        <dbReference type="EMBL" id="QNO42635.1"/>
    </source>
</evidence>
<gene>
    <name evidence="3" type="ORF">DMCHJJFE_00005</name>
    <name evidence="6" type="ORF">IOCKIBAP_00002</name>
    <name evidence="5" type="ORF">JEGCCDFC_00003</name>
    <name evidence="2" type="ORF">JMEDHOEM_00003</name>
    <name evidence="4" type="ORF">KPMFPNGI_00037</name>
</gene>
<evidence type="ECO:0000313" key="2">
    <source>
        <dbReference type="EMBL" id="QNO41383.1"/>
    </source>
</evidence>
<evidence type="ECO:0000259" key="1">
    <source>
        <dbReference type="Pfam" id="PF13439"/>
    </source>
</evidence>
<dbReference type="EMBL" id="MT630630">
    <property type="protein sequence ID" value="QNO41383.1"/>
    <property type="molecule type" value="Genomic_DNA"/>
</dbReference>
<dbReference type="EMBL" id="MT630834">
    <property type="protein sequence ID" value="QNO43487.1"/>
    <property type="molecule type" value="Genomic_DNA"/>
</dbReference>
<protein>
    <recommendedName>
        <fullName evidence="1">Glycosyltransferase subfamily 4-like N-terminal domain-containing protein</fullName>
    </recommendedName>
</protein>
<evidence type="ECO:0000313" key="3">
    <source>
        <dbReference type="EMBL" id="QNO41964.1"/>
    </source>
</evidence>
<organism evidence="4">
    <name type="scientific">Candidatus Methanogaster sp. ANME-2c ERB4</name>
    <dbReference type="NCBI Taxonomy" id="2759911"/>
    <lineage>
        <taxon>Archaea</taxon>
        <taxon>Methanobacteriati</taxon>
        <taxon>Methanobacteriota</taxon>
        <taxon>Stenosarchaea group</taxon>
        <taxon>Methanomicrobia</taxon>
        <taxon>Methanosarcinales</taxon>
        <taxon>ANME-2 cluster</taxon>
        <taxon>Candidatus Methanogasteraceae</taxon>
        <taxon>Candidatus Methanogaster</taxon>
    </lineage>
</organism>
<dbReference type="EMBL" id="MT630692">
    <property type="protein sequence ID" value="QNO41964.1"/>
    <property type="molecule type" value="Genomic_DNA"/>
</dbReference>
<name>A0A7G9Y3Q1_9EURY</name>
<accession>A0A7G9Y3Q1</accession>
<dbReference type="Gene3D" id="3.40.50.2000">
    <property type="entry name" value="Glycogen Phosphorylase B"/>
    <property type="match status" value="2"/>
</dbReference>
<evidence type="ECO:0000313" key="6">
    <source>
        <dbReference type="EMBL" id="QNO43487.1"/>
    </source>
</evidence>
<dbReference type="EMBL" id="MT630753">
    <property type="protein sequence ID" value="QNO42635.1"/>
    <property type="molecule type" value="Genomic_DNA"/>
</dbReference>
<dbReference type="SUPFAM" id="SSF53756">
    <property type="entry name" value="UDP-Glycosyltransferase/glycogen phosphorylase"/>
    <property type="match status" value="1"/>
</dbReference>
<dbReference type="InterPro" id="IPR028098">
    <property type="entry name" value="Glyco_trans_4-like_N"/>
</dbReference>
<dbReference type="GO" id="GO:0016757">
    <property type="term" value="F:glycosyltransferase activity"/>
    <property type="evidence" value="ECO:0007669"/>
    <property type="project" value="TreeGrafter"/>
</dbReference>
<evidence type="ECO:0000313" key="5">
    <source>
        <dbReference type="EMBL" id="QNO42856.1"/>
    </source>
</evidence>